<feature type="signal peptide" evidence="2">
    <location>
        <begin position="1"/>
        <end position="26"/>
    </location>
</feature>
<name>A0A8K0IML5_COCNU</name>
<evidence type="ECO:0000313" key="3">
    <source>
        <dbReference type="EMBL" id="KAG1362790.1"/>
    </source>
</evidence>
<comment type="caution">
    <text evidence="3">The sequence shown here is derived from an EMBL/GenBank/DDBJ whole genome shotgun (WGS) entry which is preliminary data.</text>
</comment>
<gene>
    <name evidence="3" type="ORF">COCNU_10G010090</name>
</gene>
<keyword evidence="4" id="KW-1185">Reference proteome</keyword>
<feature type="region of interest" description="Disordered" evidence="1">
    <location>
        <begin position="58"/>
        <end position="86"/>
    </location>
</feature>
<protein>
    <submittedName>
        <fullName evidence="3">Uncharacterized protein</fullName>
    </submittedName>
</protein>
<dbReference type="AlphaFoldDB" id="A0A8K0IML5"/>
<sequence>MAAPKVLLLPLFFLIFLAILPFSCHGSMHRIPLLPFKANEGHLSFKIEKLPAFNFLPKGTPIPPSGPSKRHNAIDNSAATDRSKAP</sequence>
<evidence type="ECO:0000256" key="1">
    <source>
        <dbReference type="SAM" id="MobiDB-lite"/>
    </source>
</evidence>
<evidence type="ECO:0000256" key="2">
    <source>
        <dbReference type="SAM" id="SignalP"/>
    </source>
</evidence>
<accession>A0A8K0IML5</accession>
<keyword evidence="2" id="KW-0732">Signal</keyword>
<organism evidence="3 4">
    <name type="scientific">Cocos nucifera</name>
    <name type="common">Coconut palm</name>
    <dbReference type="NCBI Taxonomy" id="13894"/>
    <lineage>
        <taxon>Eukaryota</taxon>
        <taxon>Viridiplantae</taxon>
        <taxon>Streptophyta</taxon>
        <taxon>Embryophyta</taxon>
        <taxon>Tracheophyta</taxon>
        <taxon>Spermatophyta</taxon>
        <taxon>Magnoliopsida</taxon>
        <taxon>Liliopsida</taxon>
        <taxon>Arecaceae</taxon>
        <taxon>Arecoideae</taxon>
        <taxon>Cocoseae</taxon>
        <taxon>Attaleinae</taxon>
        <taxon>Cocos</taxon>
    </lineage>
</organism>
<dbReference type="EMBL" id="CM017881">
    <property type="protein sequence ID" value="KAG1362790.1"/>
    <property type="molecule type" value="Genomic_DNA"/>
</dbReference>
<evidence type="ECO:0000313" key="4">
    <source>
        <dbReference type="Proteomes" id="UP000797356"/>
    </source>
</evidence>
<dbReference type="OrthoDB" id="994133at2759"/>
<reference evidence="3" key="2">
    <citation type="submission" date="2019-07" db="EMBL/GenBank/DDBJ databases">
        <authorList>
            <person name="Yang Y."/>
            <person name="Bocs S."/>
            <person name="Baudouin L."/>
        </authorList>
    </citation>
    <scope>NUCLEOTIDE SEQUENCE</scope>
    <source>
        <tissue evidence="3">Spear leaf of Hainan Tall coconut</tissue>
    </source>
</reference>
<reference evidence="3" key="1">
    <citation type="journal article" date="2017" name="Gigascience">
        <title>The genome draft of coconut (Cocos nucifera).</title>
        <authorList>
            <person name="Xiao Y."/>
            <person name="Xu P."/>
            <person name="Fan H."/>
            <person name="Baudouin L."/>
            <person name="Xia W."/>
            <person name="Bocs S."/>
            <person name="Xu J."/>
            <person name="Li Q."/>
            <person name="Guo A."/>
            <person name="Zhou L."/>
            <person name="Li J."/>
            <person name="Wu Y."/>
            <person name="Ma Z."/>
            <person name="Armero A."/>
            <person name="Issali A.E."/>
            <person name="Liu N."/>
            <person name="Peng M."/>
            <person name="Yang Y."/>
        </authorList>
    </citation>
    <scope>NUCLEOTIDE SEQUENCE</scope>
    <source>
        <tissue evidence="3">Spear leaf of Hainan Tall coconut</tissue>
    </source>
</reference>
<proteinExistence type="predicted"/>
<dbReference type="Proteomes" id="UP000797356">
    <property type="component" value="Chromosome 10"/>
</dbReference>
<feature type="chain" id="PRO_5035465485" evidence="2">
    <location>
        <begin position="27"/>
        <end position="86"/>
    </location>
</feature>